<dbReference type="RefSeq" id="WP_189504137.1">
    <property type="nucleotide sequence ID" value="NZ_BMZQ01000002.1"/>
</dbReference>
<dbReference type="Proteomes" id="UP000630142">
    <property type="component" value="Unassembled WGS sequence"/>
</dbReference>
<evidence type="ECO:0000313" key="3">
    <source>
        <dbReference type="Proteomes" id="UP000630142"/>
    </source>
</evidence>
<dbReference type="EMBL" id="BMZQ01000002">
    <property type="protein sequence ID" value="GHD16186.1"/>
    <property type="molecule type" value="Genomic_DNA"/>
</dbReference>
<accession>A0A8J3DS96</accession>
<dbReference type="AlphaFoldDB" id="A0A8J3DS96"/>
<reference evidence="2" key="1">
    <citation type="journal article" date="2014" name="Int. J. Syst. Evol. Microbiol.">
        <title>Complete genome sequence of Corynebacterium casei LMG S-19264T (=DSM 44701T), isolated from a smear-ripened cheese.</title>
        <authorList>
            <consortium name="US DOE Joint Genome Institute (JGI-PGF)"/>
            <person name="Walter F."/>
            <person name="Albersmeier A."/>
            <person name="Kalinowski J."/>
            <person name="Ruckert C."/>
        </authorList>
    </citation>
    <scope>NUCLEOTIDE SEQUENCE</scope>
    <source>
        <strain evidence="2">KCTC 42249</strain>
    </source>
</reference>
<evidence type="ECO:0000313" key="2">
    <source>
        <dbReference type="EMBL" id="GHD16186.1"/>
    </source>
</evidence>
<name>A0A8J3DS96_9HYPH</name>
<proteinExistence type="predicted"/>
<keyword evidence="3" id="KW-1185">Reference proteome</keyword>
<sequence>MRIRRHARDRRMERRLARKVTKTGEKCAPEVYQAYLAGMQRGMEIQEEQQAAQECMSYRDIFGNEIPSMKMRDVKADDALCVRSAMGPSVSLH</sequence>
<feature type="region of interest" description="Disordered" evidence="1">
    <location>
        <begin position="1"/>
        <end position="20"/>
    </location>
</feature>
<comment type="caution">
    <text evidence="2">The sequence shown here is derived from an EMBL/GenBank/DDBJ whole genome shotgun (WGS) entry which is preliminary data.</text>
</comment>
<reference evidence="2" key="2">
    <citation type="submission" date="2020-09" db="EMBL/GenBank/DDBJ databases">
        <authorList>
            <person name="Sun Q."/>
            <person name="Kim S."/>
        </authorList>
    </citation>
    <scope>NUCLEOTIDE SEQUENCE</scope>
    <source>
        <strain evidence="2">KCTC 42249</strain>
    </source>
</reference>
<organism evidence="2 3">
    <name type="scientific">Tianweitania populi</name>
    <dbReference type="NCBI Taxonomy" id="1607949"/>
    <lineage>
        <taxon>Bacteria</taxon>
        <taxon>Pseudomonadati</taxon>
        <taxon>Pseudomonadota</taxon>
        <taxon>Alphaproteobacteria</taxon>
        <taxon>Hyphomicrobiales</taxon>
        <taxon>Phyllobacteriaceae</taxon>
        <taxon>Tianweitania</taxon>
    </lineage>
</organism>
<evidence type="ECO:0000256" key="1">
    <source>
        <dbReference type="SAM" id="MobiDB-lite"/>
    </source>
</evidence>
<protein>
    <submittedName>
        <fullName evidence="2">Uncharacterized protein</fullName>
    </submittedName>
</protein>
<gene>
    <name evidence="2" type="ORF">GCM10016234_24010</name>
</gene>